<evidence type="ECO:0000313" key="3">
    <source>
        <dbReference type="Proteomes" id="UP000501690"/>
    </source>
</evidence>
<dbReference type="Proteomes" id="UP000501690">
    <property type="component" value="Linkage Group LG1"/>
</dbReference>
<dbReference type="EMBL" id="CP039345">
    <property type="protein sequence ID" value="QCD78956.1"/>
    <property type="molecule type" value="Genomic_DNA"/>
</dbReference>
<name>A0A4D6KLP0_VIGUN</name>
<evidence type="ECO:0000313" key="2">
    <source>
        <dbReference type="EMBL" id="QCD78956.1"/>
    </source>
</evidence>
<keyword evidence="1" id="KW-1133">Transmembrane helix</keyword>
<keyword evidence="1" id="KW-0812">Transmembrane</keyword>
<dbReference type="AlphaFoldDB" id="A0A4D6KLP0"/>
<protein>
    <submittedName>
        <fullName evidence="2">Uncharacterized protein</fullName>
    </submittedName>
</protein>
<feature type="transmembrane region" description="Helical" evidence="1">
    <location>
        <begin position="20"/>
        <end position="37"/>
    </location>
</feature>
<keyword evidence="1" id="KW-0472">Membrane</keyword>
<organism evidence="2 3">
    <name type="scientific">Vigna unguiculata</name>
    <name type="common">Cowpea</name>
    <dbReference type="NCBI Taxonomy" id="3917"/>
    <lineage>
        <taxon>Eukaryota</taxon>
        <taxon>Viridiplantae</taxon>
        <taxon>Streptophyta</taxon>
        <taxon>Embryophyta</taxon>
        <taxon>Tracheophyta</taxon>
        <taxon>Spermatophyta</taxon>
        <taxon>Magnoliopsida</taxon>
        <taxon>eudicotyledons</taxon>
        <taxon>Gunneridae</taxon>
        <taxon>Pentapetalae</taxon>
        <taxon>rosids</taxon>
        <taxon>fabids</taxon>
        <taxon>Fabales</taxon>
        <taxon>Fabaceae</taxon>
        <taxon>Papilionoideae</taxon>
        <taxon>50 kb inversion clade</taxon>
        <taxon>NPAAA clade</taxon>
        <taxon>indigoferoid/millettioid clade</taxon>
        <taxon>Phaseoleae</taxon>
        <taxon>Vigna</taxon>
    </lineage>
</organism>
<keyword evidence="3" id="KW-1185">Reference proteome</keyword>
<sequence>MVDCGEVVRRRARRWRNLDAFRVLFGGGAIPTMLVSWTEAQSTMEGNEGRNRERGRQWRIKKAAFAREKMNSDEFARFGTLNKGYGLGYVNTRGIKCYRPRSYAT</sequence>
<evidence type="ECO:0000256" key="1">
    <source>
        <dbReference type="SAM" id="Phobius"/>
    </source>
</evidence>
<accession>A0A4D6KLP0</accession>
<reference evidence="2 3" key="1">
    <citation type="submission" date="2019-04" db="EMBL/GenBank/DDBJ databases">
        <title>An improved genome assembly and genetic linkage map for asparagus bean, Vigna unguiculata ssp. sesquipedialis.</title>
        <authorList>
            <person name="Xia Q."/>
            <person name="Zhang R."/>
            <person name="Dong Y."/>
        </authorList>
    </citation>
    <scope>NUCLEOTIDE SEQUENCE [LARGE SCALE GENOMIC DNA]</scope>
    <source>
        <tissue evidence="2">Leaf</tissue>
    </source>
</reference>
<proteinExistence type="predicted"/>
<gene>
    <name evidence="2" type="ORF">DEO72_LG1g2592</name>
</gene>